<keyword evidence="3" id="KW-0551">Lipid droplet</keyword>
<name>B9SVY8_RICCO</name>
<comment type="subcellular location">
    <subcellularLocation>
        <location evidence="1">Lipid droplet</location>
    </subcellularLocation>
</comment>
<dbReference type="GO" id="GO:0016298">
    <property type="term" value="F:lipase activity"/>
    <property type="evidence" value="ECO:0007669"/>
    <property type="project" value="InterPro"/>
</dbReference>
<evidence type="ECO:0000313" key="5">
    <source>
        <dbReference type="EMBL" id="EEF32212.1"/>
    </source>
</evidence>
<keyword evidence="4" id="KW-0378">Hydrolase</keyword>
<dbReference type="FunCoup" id="B9SVY8">
    <property type="interactions" value="1920"/>
</dbReference>
<dbReference type="Gene3D" id="3.40.50.1820">
    <property type="entry name" value="alpha/beta hydrolase"/>
    <property type="match status" value="1"/>
</dbReference>
<organism evidence="5 6">
    <name type="scientific">Ricinus communis</name>
    <name type="common">Castor bean</name>
    <dbReference type="NCBI Taxonomy" id="3988"/>
    <lineage>
        <taxon>Eukaryota</taxon>
        <taxon>Viridiplantae</taxon>
        <taxon>Streptophyta</taxon>
        <taxon>Embryophyta</taxon>
        <taxon>Tracheophyta</taxon>
        <taxon>Spermatophyta</taxon>
        <taxon>Magnoliopsida</taxon>
        <taxon>eudicotyledons</taxon>
        <taxon>Gunneridae</taxon>
        <taxon>Pentapetalae</taxon>
        <taxon>rosids</taxon>
        <taxon>fabids</taxon>
        <taxon>Malpighiales</taxon>
        <taxon>Euphorbiaceae</taxon>
        <taxon>Acalyphoideae</taxon>
        <taxon>Acalypheae</taxon>
        <taxon>Ricinus</taxon>
    </lineage>
</organism>
<accession>B9SVY8</accession>
<dbReference type="InParanoid" id="B9SVY8"/>
<evidence type="ECO:0000256" key="2">
    <source>
        <dbReference type="ARBA" id="ARBA00008300"/>
    </source>
</evidence>
<keyword evidence="6" id="KW-1185">Reference proteome</keyword>
<dbReference type="Proteomes" id="UP000008311">
    <property type="component" value="Unassembled WGS sequence"/>
</dbReference>
<comment type="similarity">
    <text evidence="2">Belongs to the AB hydrolase superfamily. LDAH family.</text>
</comment>
<dbReference type="GO" id="GO:0019915">
    <property type="term" value="P:lipid storage"/>
    <property type="evidence" value="ECO:0000318"/>
    <property type="project" value="GO_Central"/>
</dbReference>
<dbReference type="ESTHER" id="ricco-b9svy8">
    <property type="family name" value="LIDHydrolase"/>
</dbReference>
<evidence type="ECO:0000256" key="4">
    <source>
        <dbReference type="ARBA" id="ARBA00022801"/>
    </source>
</evidence>
<dbReference type="FunFam" id="3.40.50.1820:FF:000267">
    <property type="entry name" value="Alpha/beta-Hydrolases superfamily protein"/>
    <property type="match status" value="1"/>
</dbReference>
<dbReference type="SUPFAM" id="SSF53474">
    <property type="entry name" value="alpha/beta-Hydrolases"/>
    <property type="match status" value="1"/>
</dbReference>
<reference evidence="6" key="1">
    <citation type="journal article" date="2010" name="Nat. Biotechnol.">
        <title>Draft genome sequence of the oilseed species Ricinus communis.</title>
        <authorList>
            <person name="Chan A.P."/>
            <person name="Crabtree J."/>
            <person name="Zhao Q."/>
            <person name="Lorenzi H."/>
            <person name="Orvis J."/>
            <person name="Puiu D."/>
            <person name="Melake-Berhan A."/>
            <person name="Jones K.M."/>
            <person name="Redman J."/>
            <person name="Chen G."/>
            <person name="Cahoon E.B."/>
            <person name="Gedil M."/>
            <person name="Stanke M."/>
            <person name="Haas B.J."/>
            <person name="Wortman J.R."/>
            <person name="Fraser-Liggett C.M."/>
            <person name="Ravel J."/>
            <person name="Rabinowicz P.D."/>
        </authorList>
    </citation>
    <scope>NUCLEOTIDE SEQUENCE [LARGE SCALE GENOMIC DNA]</scope>
    <source>
        <strain evidence="6">cv. Hale</strain>
    </source>
</reference>
<dbReference type="AlphaFoldDB" id="B9SVY8"/>
<proteinExistence type="inferred from homology"/>
<protein>
    <submittedName>
        <fullName evidence="5">Catalytic, putative</fullName>
    </submittedName>
</protein>
<dbReference type="PANTHER" id="PTHR13390:SF0">
    <property type="entry name" value="LIPID DROPLET-ASSOCIATED HYDROLASE"/>
    <property type="match status" value="1"/>
</dbReference>
<dbReference type="GO" id="GO:0005811">
    <property type="term" value="C:lipid droplet"/>
    <property type="evidence" value="ECO:0000318"/>
    <property type="project" value="GO_Central"/>
</dbReference>
<dbReference type="InterPro" id="IPR029058">
    <property type="entry name" value="AB_hydrolase_fold"/>
</dbReference>
<dbReference type="Pfam" id="PF10230">
    <property type="entry name" value="LIDHydrolase"/>
    <property type="match status" value="1"/>
</dbReference>
<dbReference type="EMBL" id="EQ974180">
    <property type="protein sequence ID" value="EEF32212.1"/>
    <property type="molecule type" value="Genomic_DNA"/>
</dbReference>
<evidence type="ECO:0000256" key="1">
    <source>
        <dbReference type="ARBA" id="ARBA00004502"/>
    </source>
</evidence>
<gene>
    <name evidence="5" type="ORF">RCOM_0225660</name>
</gene>
<dbReference type="eggNOG" id="ENOG502QUDI">
    <property type="taxonomic scope" value="Eukaryota"/>
</dbReference>
<evidence type="ECO:0000313" key="6">
    <source>
        <dbReference type="Proteomes" id="UP000008311"/>
    </source>
</evidence>
<dbReference type="InterPro" id="IPR019363">
    <property type="entry name" value="LDAH"/>
</dbReference>
<evidence type="ECO:0000256" key="3">
    <source>
        <dbReference type="ARBA" id="ARBA00022677"/>
    </source>
</evidence>
<sequence length="312" mass="35029">MNLENSHSTLKSTVDFRVCNVSGYKTELLEICSDDPRLHILFIPGNPGVVSFYKDFLGSLYEFLGRSASVTAIGHISHTAKNWELGKLFSLEQQIEHKVEFIKQELQNVEVPIMLVGHSIGSYISLETLRRSPKKLRFCVGLYPFLMFNPLSEKQTSIQKIAESPVLSALISFSIASVGVLPRCASRLIVSKSIGKSWSISAVDAACSHLLQYHTFRNMIFMALTEFRKLSEKPDWAFMRENQSKIAFLFGVDDHWGPLEMYEEIAKQAPGIALSIEREGHMHNFCCTEAGSAWVAQHVANLLKNQVLSSSQ</sequence>
<dbReference type="PANTHER" id="PTHR13390">
    <property type="entry name" value="LIPASE"/>
    <property type="match status" value="1"/>
</dbReference>